<dbReference type="GO" id="GO:0071555">
    <property type="term" value="P:cell wall organization"/>
    <property type="evidence" value="ECO:0007669"/>
    <property type="project" value="UniProtKB-KW"/>
</dbReference>
<protein>
    <recommendedName>
        <fullName evidence="7">Endolytic murein transglycosylase</fullName>
        <ecNumber evidence="7">4.2.2.29</ecNumber>
    </recommendedName>
    <alternativeName>
        <fullName evidence="7">Peptidoglycan lytic transglycosylase</fullName>
    </alternativeName>
    <alternativeName>
        <fullName evidence="7">Peptidoglycan polymerization terminase</fullName>
    </alternativeName>
</protein>
<feature type="site" description="Important for catalytic activity" evidence="7">
    <location>
        <position position="233"/>
    </location>
</feature>
<evidence type="ECO:0000256" key="1">
    <source>
        <dbReference type="ARBA" id="ARBA00022475"/>
    </source>
</evidence>
<comment type="catalytic activity">
    <reaction evidence="7">
        <text>a peptidoglycan chain = a peptidoglycan chain with N-acetyl-1,6-anhydromuramyl-[peptide] at the reducing end + a peptidoglycan chain with N-acetylglucosamine at the non-reducing end.</text>
        <dbReference type="EC" id="4.2.2.29"/>
    </reaction>
</comment>
<dbReference type="GO" id="GO:0008932">
    <property type="term" value="F:lytic endotransglycosylase activity"/>
    <property type="evidence" value="ECO:0007669"/>
    <property type="project" value="UniProtKB-UniRule"/>
</dbReference>
<evidence type="ECO:0000256" key="6">
    <source>
        <dbReference type="ARBA" id="ARBA00023316"/>
    </source>
</evidence>
<dbReference type="AlphaFoldDB" id="A0A1X7I525"/>
<keyword evidence="3 7" id="KW-1133">Transmembrane helix</keyword>
<dbReference type="GO" id="GO:0005886">
    <property type="term" value="C:plasma membrane"/>
    <property type="evidence" value="ECO:0007669"/>
    <property type="project" value="UniProtKB-SubCell"/>
</dbReference>
<dbReference type="CDD" id="cd08010">
    <property type="entry name" value="MltG_like"/>
    <property type="match status" value="1"/>
</dbReference>
<dbReference type="PANTHER" id="PTHR30518">
    <property type="entry name" value="ENDOLYTIC MUREIN TRANSGLYCOSYLASE"/>
    <property type="match status" value="1"/>
</dbReference>
<dbReference type="STRING" id="1852522.SAMN06295960_0108"/>
<evidence type="ECO:0000256" key="3">
    <source>
        <dbReference type="ARBA" id="ARBA00022989"/>
    </source>
</evidence>
<keyword evidence="1 7" id="KW-1003">Cell membrane</keyword>
<dbReference type="InterPro" id="IPR003770">
    <property type="entry name" value="MLTG-like"/>
</dbReference>
<evidence type="ECO:0000256" key="7">
    <source>
        <dbReference type="HAMAP-Rule" id="MF_02065"/>
    </source>
</evidence>
<feature type="transmembrane region" description="Helical" evidence="7">
    <location>
        <begin position="7"/>
        <end position="27"/>
    </location>
</feature>
<comment type="similarity">
    <text evidence="7">Belongs to the transglycosylase MltG family.</text>
</comment>
<gene>
    <name evidence="7" type="primary">mltG</name>
    <name evidence="8" type="ORF">SAMN06295960_0108</name>
</gene>
<dbReference type="GO" id="GO:0009252">
    <property type="term" value="P:peptidoglycan biosynthetic process"/>
    <property type="evidence" value="ECO:0007669"/>
    <property type="project" value="UniProtKB-UniRule"/>
</dbReference>
<dbReference type="Gene3D" id="3.30.1490.480">
    <property type="entry name" value="Endolytic murein transglycosylase"/>
    <property type="match status" value="2"/>
</dbReference>
<dbReference type="Proteomes" id="UP000193834">
    <property type="component" value="Unassembled WGS sequence"/>
</dbReference>
<dbReference type="EMBL" id="FXAZ01000001">
    <property type="protein sequence ID" value="SMG09109.1"/>
    <property type="molecule type" value="Genomic_DNA"/>
</dbReference>
<proteinExistence type="inferred from homology"/>
<keyword evidence="6 7" id="KW-0961">Cell wall biogenesis/degradation</keyword>
<reference evidence="8 9" key="1">
    <citation type="submission" date="2017-04" db="EMBL/GenBank/DDBJ databases">
        <authorList>
            <person name="Afonso C.L."/>
            <person name="Miller P.J."/>
            <person name="Scott M.A."/>
            <person name="Spackman E."/>
            <person name="Goraichik I."/>
            <person name="Dimitrov K.M."/>
            <person name="Suarez D.L."/>
            <person name="Swayne D.E."/>
        </authorList>
    </citation>
    <scope>NUCLEOTIDE SEQUENCE [LARGE SCALE GENOMIC DNA]</scope>
    <source>
        <strain evidence="8 9">11</strain>
    </source>
</reference>
<keyword evidence="9" id="KW-1185">Reference proteome</keyword>
<organism evidence="8 9">
    <name type="scientific">Paenibacillus aquistagni</name>
    <dbReference type="NCBI Taxonomy" id="1852522"/>
    <lineage>
        <taxon>Bacteria</taxon>
        <taxon>Bacillati</taxon>
        <taxon>Bacillota</taxon>
        <taxon>Bacilli</taxon>
        <taxon>Bacillales</taxon>
        <taxon>Paenibacillaceae</taxon>
        <taxon>Paenibacillus</taxon>
    </lineage>
</organism>
<dbReference type="OrthoDB" id="9814591at2"/>
<dbReference type="RefSeq" id="WP_085492421.1">
    <property type="nucleotide sequence ID" value="NZ_FXAZ01000001.1"/>
</dbReference>
<evidence type="ECO:0000313" key="9">
    <source>
        <dbReference type="Proteomes" id="UP000193834"/>
    </source>
</evidence>
<dbReference type="HAMAP" id="MF_02065">
    <property type="entry name" value="MltG"/>
    <property type="match status" value="1"/>
</dbReference>
<evidence type="ECO:0000256" key="2">
    <source>
        <dbReference type="ARBA" id="ARBA00022692"/>
    </source>
</evidence>
<evidence type="ECO:0000256" key="5">
    <source>
        <dbReference type="ARBA" id="ARBA00023239"/>
    </source>
</evidence>
<keyword evidence="4 7" id="KW-0472">Membrane</keyword>
<keyword evidence="5 7" id="KW-0456">Lyase</keyword>
<comment type="function">
    <text evidence="7">Functions as a peptidoglycan terminase that cleaves nascent peptidoglycan strands endolytically to terminate their elongation.</text>
</comment>
<dbReference type="EC" id="4.2.2.29" evidence="7"/>
<comment type="subcellular location">
    <subcellularLocation>
        <location evidence="7">Cell membrane</location>
        <topology evidence="7">Single-pass membrane protein</topology>
    </subcellularLocation>
</comment>
<keyword evidence="2 7" id="KW-0812">Transmembrane</keyword>
<dbReference type="NCBIfam" id="TIGR00247">
    <property type="entry name" value="endolytic transglycosylase MltG"/>
    <property type="match status" value="1"/>
</dbReference>
<dbReference type="Gene3D" id="3.30.160.60">
    <property type="entry name" value="Classic Zinc Finger"/>
    <property type="match status" value="1"/>
</dbReference>
<evidence type="ECO:0000256" key="4">
    <source>
        <dbReference type="ARBA" id="ARBA00023136"/>
    </source>
</evidence>
<dbReference type="Pfam" id="PF02618">
    <property type="entry name" value="YceG"/>
    <property type="match status" value="1"/>
</dbReference>
<sequence length="348" mass="38989">MRTAAKAALALFSVIILIIGAGAWYVWNGMKPVQGQDKPTEVTIEHGTGTSAIADKLEQQGVIKNAMLFKLYLKYNNQGSSFKAGEYAFEPSSTYEAIIQKLNDGEVIPVETVRVTVPEGYTIEQIAADLSEQGIVEKAAFLQAADKIAKSKPEGITLNLPKPNDQVKHGLEGYLFPETYEFAVGTSAEDMIIRMIKETEKRLIEIQDFDEKLQARKMNLQELLTVASLVEREVVVDEERALVAGVIYNRLNKPMRLQIDATIQYALDKPKERLYYKDLEIDSPYNSYKHDGLPPGPIASPSIESIKAALSPEASDYFYYVTKKDGTQTHLFAKTYDEHLRNIEKSKQ</sequence>
<dbReference type="PANTHER" id="PTHR30518:SF2">
    <property type="entry name" value="ENDOLYTIC MUREIN TRANSGLYCOSYLASE"/>
    <property type="match status" value="1"/>
</dbReference>
<evidence type="ECO:0000313" key="8">
    <source>
        <dbReference type="EMBL" id="SMG09109.1"/>
    </source>
</evidence>
<accession>A0A1X7I525</accession>
<name>A0A1X7I525_9BACL</name>